<reference evidence="3" key="1">
    <citation type="submission" date="2014-12" db="EMBL/GenBank/DDBJ databases">
        <title>Insight into the proteome of Arion vulgaris.</title>
        <authorList>
            <person name="Aradska J."/>
            <person name="Bulat T."/>
            <person name="Smidak R."/>
            <person name="Sarate P."/>
            <person name="Gangsoo J."/>
            <person name="Sialana F."/>
            <person name="Bilban M."/>
            <person name="Lubec G."/>
        </authorList>
    </citation>
    <scope>NUCLEOTIDE SEQUENCE</scope>
    <source>
        <tissue evidence="3">Skin</tissue>
    </source>
</reference>
<dbReference type="EMBL" id="HACG01024338">
    <property type="protein sequence ID" value="CEK71203.1"/>
    <property type="molecule type" value="Transcribed_RNA"/>
</dbReference>
<sequence length="82" mass="9328">RTGYPLHHEVDWKKKQDMVMKKTSSKVSAEHVKLLCFTYRLHRLGLSQTALSVSKDRTDTKACFAKLFSTGLAEKQHVVPPS</sequence>
<gene>
    <name evidence="3" type="primary">ORF77352</name>
    <name evidence="1" type="synonym">ORF77345</name>
    <name evidence="2" type="synonym">ORF77350</name>
</gene>
<evidence type="ECO:0000313" key="1">
    <source>
        <dbReference type="EMBL" id="CEK71201.1"/>
    </source>
</evidence>
<accession>A0A0B6ZRC7</accession>
<evidence type="ECO:0000313" key="3">
    <source>
        <dbReference type="EMBL" id="CEK71204.1"/>
    </source>
</evidence>
<dbReference type="EMBL" id="HACG01024339">
    <property type="protein sequence ID" value="CEK71204.1"/>
    <property type="molecule type" value="Transcribed_RNA"/>
</dbReference>
<dbReference type="EMBL" id="HACG01024336">
    <property type="protein sequence ID" value="CEK71201.1"/>
    <property type="molecule type" value="Transcribed_RNA"/>
</dbReference>
<organism evidence="3">
    <name type="scientific">Arion vulgaris</name>
    <dbReference type="NCBI Taxonomy" id="1028688"/>
    <lineage>
        <taxon>Eukaryota</taxon>
        <taxon>Metazoa</taxon>
        <taxon>Spiralia</taxon>
        <taxon>Lophotrochozoa</taxon>
        <taxon>Mollusca</taxon>
        <taxon>Gastropoda</taxon>
        <taxon>Heterobranchia</taxon>
        <taxon>Euthyneura</taxon>
        <taxon>Panpulmonata</taxon>
        <taxon>Eupulmonata</taxon>
        <taxon>Stylommatophora</taxon>
        <taxon>Helicina</taxon>
        <taxon>Arionoidea</taxon>
        <taxon>Arionidae</taxon>
        <taxon>Arion</taxon>
    </lineage>
</organism>
<proteinExistence type="predicted"/>
<evidence type="ECO:0000313" key="2">
    <source>
        <dbReference type="EMBL" id="CEK71203.1"/>
    </source>
</evidence>
<protein>
    <submittedName>
        <fullName evidence="3">Uncharacterized protein</fullName>
    </submittedName>
</protein>
<feature type="non-terminal residue" evidence="3">
    <location>
        <position position="1"/>
    </location>
</feature>
<dbReference type="AlphaFoldDB" id="A0A0B6ZRC7"/>
<name>A0A0B6ZRC7_9EUPU</name>